<dbReference type="AlphaFoldDB" id="A0A8H6Y065"/>
<dbReference type="EMBL" id="JACAZH010000014">
    <property type="protein sequence ID" value="KAF7350843.1"/>
    <property type="molecule type" value="Genomic_DNA"/>
</dbReference>
<proteinExistence type="predicted"/>
<sequence length="190" mass="21842">MTLPPHFATLDLSGRFILNHTLSDCYEDILQEQGLDDSKLRCAVTGGVLSLNHYEDENGSQRIWVQQDLAGCSRIADDHRILDWHDRARNDALFGAVVEKMRRIKTPSLQPPFLRTGWTPDTLKYGVLQYHVSTDSDATRNHRRRKWTVVETWGIETAEGERRFARHIRLTGPGGLEMERHLVYDYIGAI</sequence>
<organism evidence="1 2">
    <name type="scientific">Mycena sanguinolenta</name>
    <dbReference type="NCBI Taxonomy" id="230812"/>
    <lineage>
        <taxon>Eukaryota</taxon>
        <taxon>Fungi</taxon>
        <taxon>Dikarya</taxon>
        <taxon>Basidiomycota</taxon>
        <taxon>Agaricomycotina</taxon>
        <taxon>Agaricomycetes</taxon>
        <taxon>Agaricomycetidae</taxon>
        <taxon>Agaricales</taxon>
        <taxon>Marasmiineae</taxon>
        <taxon>Mycenaceae</taxon>
        <taxon>Mycena</taxon>
    </lineage>
</organism>
<dbReference type="PANTHER" id="PTHR38115:SF1">
    <property type="entry name" value="LIPOCALIN-LIKE DOMAIN-CONTAINING PROTEIN"/>
    <property type="match status" value="1"/>
</dbReference>
<evidence type="ECO:0000313" key="1">
    <source>
        <dbReference type="EMBL" id="KAF7350843.1"/>
    </source>
</evidence>
<dbReference type="OrthoDB" id="425354at2759"/>
<gene>
    <name evidence="1" type="ORF">MSAN_01646300</name>
</gene>
<dbReference type="PANTHER" id="PTHR38115">
    <property type="entry name" value="LIPOCALIN-LIKE DOMAIN-CONTAINING PROTEIN"/>
    <property type="match status" value="1"/>
</dbReference>
<evidence type="ECO:0000313" key="2">
    <source>
        <dbReference type="Proteomes" id="UP000623467"/>
    </source>
</evidence>
<dbReference type="Proteomes" id="UP000623467">
    <property type="component" value="Unassembled WGS sequence"/>
</dbReference>
<comment type="caution">
    <text evidence="1">The sequence shown here is derived from an EMBL/GenBank/DDBJ whole genome shotgun (WGS) entry which is preliminary data.</text>
</comment>
<name>A0A8H6Y065_9AGAR</name>
<dbReference type="InterPro" id="IPR053037">
    <property type="entry name" value="Pericyclase_pydY-like"/>
</dbReference>
<keyword evidence="2" id="KW-1185">Reference proteome</keyword>
<accession>A0A8H6Y065</accession>
<reference evidence="1" key="1">
    <citation type="submission" date="2020-05" db="EMBL/GenBank/DDBJ databases">
        <title>Mycena genomes resolve the evolution of fungal bioluminescence.</title>
        <authorList>
            <person name="Tsai I.J."/>
        </authorList>
    </citation>
    <scope>NUCLEOTIDE SEQUENCE</scope>
    <source>
        <strain evidence="1">160909Yilan</strain>
    </source>
</reference>
<protein>
    <submittedName>
        <fullName evidence="1">Uncharacterized protein</fullName>
    </submittedName>
</protein>